<name>A0A2M6ZF97_9BACT</name>
<evidence type="ECO:0000313" key="2">
    <source>
        <dbReference type="Proteomes" id="UP000229227"/>
    </source>
</evidence>
<comment type="caution">
    <text evidence="1">The sequence shown here is derived from an EMBL/GenBank/DDBJ whole genome shotgun (WGS) entry which is preliminary data.</text>
</comment>
<protein>
    <submittedName>
        <fullName evidence="1">Uncharacterized protein</fullName>
    </submittedName>
</protein>
<dbReference type="EMBL" id="PEWN01000106">
    <property type="protein sequence ID" value="PIU51038.1"/>
    <property type="molecule type" value="Genomic_DNA"/>
</dbReference>
<proteinExistence type="predicted"/>
<dbReference type="Proteomes" id="UP000229227">
    <property type="component" value="Unassembled WGS sequence"/>
</dbReference>
<accession>A0A2M6ZF97</accession>
<reference evidence="2" key="1">
    <citation type="submission" date="2017-09" db="EMBL/GenBank/DDBJ databases">
        <title>Depth-based differentiation of microbial function through sediment-hosted aquifers and enrichment of novel symbionts in the deep terrestrial subsurface.</title>
        <authorList>
            <person name="Probst A.J."/>
            <person name="Ladd B."/>
            <person name="Jarett J.K."/>
            <person name="Geller-Mcgrath D.E."/>
            <person name="Sieber C.M.K."/>
            <person name="Emerson J.B."/>
            <person name="Anantharaman K."/>
            <person name="Thomas B.C."/>
            <person name="Malmstrom R."/>
            <person name="Stieglmeier M."/>
            <person name="Klingl A."/>
            <person name="Woyke T."/>
            <person name="Ryan C.M."/>
            <person name="Banfield J.F."/>
        </authorList>
    </citation>
    <scope>NUCLEOTIDE SEQUENCE [LARGE SCALE GENOMIC DNA]</scope>
</reference>
<gene>
    <name evidence="1" type="ORF">COS91_06560</name>
</gene>
<dbReference type="AlphaFoldDB" id="A0A2M6ZF97"/>
<organism evidence="1 2">
    <name type="scientific">Candidatus Desantisbacteria bacterium CG07_land_8_20_14_0_80_39_15</name>
    <dbReference type="NCBI Taxonomy" id="1974549"/>
    <lineage>
        <taxon>Bacteria</taxon>
        <taxon>Candidatus Desantisiibacteriota</taxon>
    </lineage>
</organism>
<evidence type="ECO:0000313" key="1">
    <source>
        <dbReference type="EMBL" id="PIU51038.1"/>
    </source>
</evidence>
<sequence>MLSPERKLEEIKRIISGNGCDKCDEIDGDYHKTVHSNGEQLIWDGKRKLFVCPRGHTEIFEQAYRIESKGALRERLKDIAEIL</sequence>